<dbReference type="InterPro" id="IPR013083">
    <property type="entry name" value="Znf_RING/FYVE/PHD"/>
</dbReference>
<evidence type="ECO:0008006" key="6">
    <source>
        <dbReference type="Google" id="ProtNLM"/>
    </source>
</evidence>
<evidence type="ECO:0000313" key="5">
    <source>
        <dbReference type="EMBL" id="JAB64958.1"/>
    </source>
</evidence>
<dbReference type="GO" id="GO:0008270">
    <property type="term" value="F:zinc ion binding"/>
    <property type="evidence" value="ECO:0007669"/>
    <property type="project" value="UniProtKB-KW"/>
</dbReference>
<dbReference type="Gene3D" id="3.30.40.10">
    <property type="entry name" value="Zinc/RING finger domain, C3HC4 (zinc finger)"/>
    <property type="match status" value="1"/>
</dbReference>
<feature type="region of interest" description="Disordered" evidence="4">
    <location>
        <begin position="93"/>
        <end position="153"/>
    </location>
</feature>
<dbReference type="Pfam" id="PF13920">
    <property type="entry name" value="zf-C3HC4_3"/>
    <property type="match status" value="1"/>
</dbReference>
<evidence type="ECO:0000256" key="4">
    <source>
        <dbReference type="SAM" id="MobiDB-lite"/>
    </source>
</evidence>
<keyword evidence="2" id="KW-0863">Zinc-finger</keyword>
<keyword evidence="1" id="KW-0479">Metal-binding</keyword>
<proteinExistence type="predicted"/>
<evidence type="ECO:0000256" key="2">
    <source>
        <dbReference type="ARBA" id="ARBA00022771"/>
    </source>
</evidence>
<reference evidence="5" key="1">
    <citation type="submission" date="2013-07" db="EMBL/GenBank/DDBJ databases">
        <title>Midgut Transcriptome Profiling of Anoplphora glabripennis, a Lignocellulose Degrading, Wood-Boring Cerambycid.</title>
        <authorList>
            <person name="Scully E.D."/>
            <person name="Hoover K."/>
            <person name="Carlson J.E."/>
            <person name="Tien M."/>
            <person name="Geib S.M."/>
        </authorList>
    </citation>
    <scope>NUCLEOTIDE SEQUENCE</scope>
</reference>
<dbReference type="AlphaFoldDB" id="V5GXD3"/>
<dbReference type="EMBL" id="GALX01003508">
    <property type="protein sequence ID" value="JAB64958.1"/>
    <property type="molecule type" value="Transcribed_RNA"/>
</dbReference>
<feature type="compositionally biased region" description="Polar residues" evidence="4">
    <location>
        <begin position="108"/>
        <end position="128"/>
    </location>
</feature>
<name>V5GXD3_ANOGL</name>
<dbReference type="PANTHER" id="PTHR46858">
    <property type="entry name" value="OS05G0521000 PROTEIN"/>
    <property type="match status" value="1"/>
</dbReference>
<protein>
    <recommendedName>
        <fullName evidence="6">E3 ubiquitin-protein ligase Mdm2</fullName>
    </recommendedName>
</protein>
<organism evidence="5">
    <name type="scientific">Anoplophora glabripennis</name>
    <name type="common">Asian longhorn beetle</name>
    <name type="synonym">Anoplophora nobilis</name>
    <dbReference type="NCBI Taxonomy" id="217634"/>
    <lineage>
        <taxon>Eukaryota</taxon>
        <taxon>Metazoa</taxon>
        <taxon>Ecdysozoa</taxon>
        <taxon>Arthropoda</taxon>
        <taxon>Hexapoda</taxon>
        <taxon>Insecta</taxon>
        <taxon>Pterygota</taxon>
        <taxon>Neoptera</taxon>
        <taxon>Endopterygota</taxon>
        <taxon>Coleoptera</taxon>
        <taxon>Polyphaga</taxon>
        <taxon>Cucujiformia</taxon>
        <taxon>Chrysomeloidea</taxon>
        <taxon>Cerambycidae</taxon>
        <taxon>Lamiinae</taxon>
        <taxon>Lamiini</taxon>
        <taxon>Anoplophora</taxon>
    </lineage>
</organism>
<dbReference type="CDD" id="cd16646">
    <property type="entry name" value="mRING-HC-C2H2C4_MDM2-like"/>
    <property type="match status" value="1"/>
</dbReference>
<dbReference type="PANTHER" id="PTHR46858:SF5">
    <property type="entry name" value="E3 UBIQUITIN-PROTEIN LIGASE APD1-RELATED"/>
    <property type="match status" value="1"/>
</dbReference>
<sequence>MRKTFKCFPLCVYCYKDRKKFYPPRPKRNKKSRKDKQKEPPVKLDVLRTCLNNLSQDSGIGSSQEWQVFGMAQIVLPDSLPSGTSQISTITELSENAEDDIEKKSSEDVTSSSLEQIGGNNNESQTRVQETKVSESSSSFSSTNTNRNVGKGRKRYLSESSLSDFDVKPHPSKVCKIALPENDQPLSQSQTSDLGSEIGSTSFISSITEKSNTTDGEGLKGNGSENTELCIFCNDAPKDAIFLHSKVAHQCCCYRCAKRTIKTRKRCPICNVAVSKVFRVIKS</sequence>
<evidence type="ECO:0000256" key="3">
    <source>
        <dbReference type="ARBA" id="ARBA00022833"/>
    </source>
</evidence>
<accession>V5GXD3</accession>
<dbReference type="GO" id="GO:0016567">
    <property type="term" value="P:protein ubiquitination"/>
    <property type="evidence" value="ECO:0007669"/>
    <property type="project" value="TreeGrafter"/>
</dbReference>
<keyword evidence="3" id="KW-0862">Zinc</keyword>
<evidence type="ECO:0000256" key="1">
    <source>
        <dbReference type="ARBA" id="ARBA00022723"/>
    </source>
</evidence>
<dbReference type="GO" id="GO:0010468">
    <property type="term" value="P:regulation of gene expression"/>
    <property type="evidence" value="ECO:0007669"/>
    <property type="project" value="TreeGrafter"/>
</dbReference>
<dbReference type="GO" id="GO:0061630">
    <property type="term" value="F:ubiquitin protein ligase activity"/>
    <property type="evidence" value="ECO:0007669"/>
    <property type="project" value="TreeGrafter"/>
</dbReference>
<dbReference type="GO" id="GO:0043066">
    <property type="term" value="P:negative regulation of apoptotic process"/>
    <property type="evidence" value="ECO:0007669"/>
    <property type="project" value="TreeGrafter"/>
</dbReference>